<protein>
    <submittedName>
        <fullName evidence="7">Auxin response factor 4</fullName>
    </submittedName>
</protein>
<dbReference type="GO" id="GO:0003677">
    <property type="term" value="F:DNA binding"/>
    <property type="evidence" value="ECO:0007669"/>
    <property type="project" value="UniProtKB-KW"/>
</dbReference>
<keyword evidence="4" id="KW-0804">Transcription</keyword>
<dbReference type="PANTHER" id="PTHR31384:SF79">
    <property type="entry name" value="AUXIN RESPONSE FACTOR 2"/>
    <property type="match status" value="1"/>
</dbReference>
<organism evidence="7 8">
    <name type="scientific">Acorus gramineus</name>
    <name type="common">Dwarf sweet flag</name>
    <dbReference type="NCBI Taxonomy" id="55184"/>
    <lineage>
        <taxon>Eukaryota</taxon>
        <taxon>Viridiplantae</taxon>
        <taxon>Streptophyta</taxon>
        <taxon>Embryophyta</taxon>
        <taxon>Tracheophyta</taxon>
        <taxon>Spermatophyta</taxon>
        <taxon>Magnoliopsida</taxon>
        <taxon>Liliopsida</taxon>
        <taxon>Acoraceae</taxon>
        <taxon>Acorus</taxon>
    </lineage>
</organism>
<accession>A0AAV9B1U2</accession>
<dbReference type="GO" id="GO:0005634">
    <property type="term" value="C:nucleus"/>
    <property type="evidence" value="ECO:0007669"/>
    <property type="project" value="UniProtKB-SubCell"/>
</dbReference>
<comment type="caution">
    <text evidence="7">The sequence shown here is derived from an EMBL/GenBank/DDBJ whole genome shotgun (WGS) entry which is preliminary data.</text>
</comment>
<dbReference type="EMBL" id="JAUJYN010000005">
    <property type="protein sequence ID" value="KAK1270425.1"/>
    <property type="molecule type" value="Genomic_DNA"/>
</dbReference>
<dbReference type="GO" id="GO:0006355">
    <property type="term" value="P:regulation of DNA-templated transcription"/>
    <property type="evidence" value="ECO:0007669"/>
    <property type="project" value="InterPro"/>
</dbReference>
<keyword evidence="2" id="KW-0805">Transcription regulation</keyword>
<name>A0AAV9B1U2_ACOGR</name>
<dbReference type="Proteomes" id="UP001179952">
    <property type="component" value="Unassembled WGS sequence"/>
</dbReference>
<evidence type="ECO:0000259" key="6">
    <source>
        <dbReference type="Pfam" id="PF06507"/>
    </source>
</evidence>
<dbReference type="InterPro" id="IPR015300">
    <property type="entry name" value="DNA-bd_pseudobarrel_sf"/>
</dbReference>
<evidence type="ECO:0000256" key="2">
    <source>
        <dbReference type="ARBA" id="ARBA00023015"/>
    </source>
</evidence>
<evidence type="ECO:0000313" key="7">
    <source>
        <dbReference type="EMBL" id="KAK1270425.1"/>
    </source>
</evidence>
<dbReference type="InterPro" id="IPR010525">
    <property type="entry name" value="ARF_dom"/>
</dbReference>
<evidence type="ECO:0000256" key="1">
    <source>
        <dbReference type="ARBA" id="ARBA00004123"/>
    </source>
</evidence>
<dbReference type="Gene3D" id="2.30.30.1040">
    <property type="match status" value="1"/>
</dbReference>
<keyword evidence="5" id="KW-0539">Nucleus</keyword>
<gene>
    <name evidence="7" type="ORF">QJS04_geneDACA020920</name>
</gene>
<dbReference type="PANTHER" id="PTHR31384">
    <property type="entry name" value="AUXIN RESPONSE FACTOR 4-RELATED"/>
    <property type="match status" value="1"/>
</dbReference>
<evidence type="ECO:0000313" key="8">
    <source>
        <dbReference type="Proteomes" id="UP001179952"/>
    </source>
</evidence>
<dbReference type="InterPro" id="IPR044835">
    <property type="entry name" value="ARF_plant"/>
</dbReference>
<reference evidence="7" key="2">
    <citation type="submission" date="2023-06" db="EMBL/GenBank/DDBJ databases">
        <authorList>
            <person name="Ma L."/>
            <person name="Liu K.-W."/>
            <person name="Li Z."/>
            <person name="Hsiao Y.-Y."/>
            <person name="Qi Y."/>
            <person name="Fu T."/>
            <person name="Tang G."/>
            <person name="Zhang D."/>
            <person name="Sun W.-H."/>
            <person name="Liu D.-K."/>
            <person name="Li Y."/>
            <person name="Chen G.-Z."/>
            <person name="Liu X.-D."/>
            <person name="Liao X.-Y."/>
            <person name="Jiang Y.-T."/>
            <person name="Yu X."/>
            <person name="Hao Y."/>
            <person name="Huang J."/>
            <person name="Zhao X.-W."/>
            <person name="Ke S."/>
            <person name="Chen Y.-Y."/>
            <person name="Wu W.-L."/>
            <person name="Hsu J.-L."/>
            <person name="Lin Y.-F."/>
            <person name="Huang M.-D."/>
            <person name="Li C.-Y."/>
            <person name="Huang L."/>
            <person name="Wang Z.-W."/>
            <person name="Zhao X."/>
            <person name="Zhong W.-Y."/>
            <person name="Peng D.-H."/>
            <person name="Ahmad S."/>
            <person name="Lan S."/>
            <person name="Zhang J.-S."/>
            <person name="Tsai W.-C."/>
            <person name="Van De Peer Y."/>
            <person name="Liu Z.-J."/>
        </authorList>
    </citation>
    <scope>NUCLEOTIDE SEQUENCE</scope>
    <source>
        <strain evidence="7">SCP</strain>
        <tissue evidence="7">Leaves</tissue>
    </source>
</reference>
<dbReference type="GO" id="GO:0009725">
    <property type="term" value="P:response to hormone"/>
    <property type="evidence" value="ECO:0007669"/>
    <property type="project" value="InterPro"/>
</dbReference>
<comment type="subcellular location">
    <subcellularLocation>
        <location evidence="1">Nucleus</location>
    </subcellularLocation>
</comment>
<feature type="domain" description="Auxin response factor" evidence="6">
    <location>
        <begin position="64"/>
        <end position="100"/>
    </location>
</feature>
<dbReference type="Pfam" id="PF06507">
    <property type="entry name" value="ARF_AD"/>
    <property type="match status" value="1"/>
</dbReference>
<evidence type="ECO:0000256" key="3">
    <source>
        <dbReference type="ARBA" id="ARBA00023125"/>
    </source>
</evidence>
<dbReference type="SUPFAM" id="SSF101936">
    <property type="entry name" value="DNA-binding pseudobarrel domain"/>
    <property type="match status" value="1"/>
</dbReference>
<dbReference type="AlphaFoldDB" id="A0AAV9B1U2"/>
<dbReference type="Gene3D" id="2.40.330.10">
    <property type="entry name" value="DNA-binding pseudobarrel domain"/>
    <property type="match status" value="1"/>
</dbReference>
<reference evidence="7" key="1">
    <citation type="journal article" date="2023" name="Nat. Commun.">
        <title>Diploid and tetraploid genomes of Acorus and the evolution of monocots.</title>
        <authorList>
            <person name="Ma L."/>
            <person name="Liu K.W."/>
            <person name="Li Z."/>
            <person name="Hsiao Y.Y."/>
            <person name="Qi Y."/>
            <person name="Fu T."/>
            <person name="Tang G.D."/>
            <person name="Zhang D."/>
            <person name="Sun W.H."/>
            <person name="Liu D.K."/>
            <person name="Li Y."/>
            <person name="Chen G.Z."/>
            <person name="Liu X.D."/>
            <person name="Liao X.Y."/>
            <person name="Jiang Y.T."/>
            <person name="Yu X."/>
            <person name="Hao Y."/>
            <person name="Huang J."/>
            <person name="Zhao X.W."/>
            <person name="Ke S."/>
            <person name="Chen Y.Y."/>
            <person name="Wu W.L."/>
            <person name="Hsu J.L."/>
            <person name="Lin Y.F."/>
            <person name="Huang M.D."/>
            <person name="Li C.Y."/>
            <person name="Huang L."/>
            <person name="Wang Z.W."/>
            <person name="Zhao X."/>
            <person name="Zhong W.Y."/>
            <person name="Peng D.H."/>
            <person name="Ahmad S."/>
            <person name="Lan S."/>
            <person name="Zhang J.S."/>
            <person name="Tsai W.C."/>
            <person name="Van de Peer Y."/>
            <person name="Liu Z.J."/>
        </authorList>
    </citation>
    <scope>NUCLEOTIDE SEQUENCE</scope>
    <source>
        <strain evidence="7">SCP</strain>
    </source>
</reference>
<evidence type="ECO:0000256" key="4">
    <source>
        <dbReference type="ARBA" id="ARBA00023163"/>
    </source>
</evidence>
<proteinExistence type="predicted"/>
<sequence length="163" mass="18787">MEKEPLPPPQPRPLVHSFRKTLTGYKLAEERRHFLQSGWSVFMSSKRLVARDAFIFLKTSPSEFIVPFDRYMESLKNYNSIGMRFKMRFEGEEAPEQRYREIGLLFTGPIVGIGDVRWDETSSILRPERVSLWKIELALTPPVTNSLPISPTPDSSVLTREGT</sequence>
<keyword evidence="3" id="KW-0238">DNA-binding</keyword>
<keyword evidence="8" id="KW-1185">Reference proteome</keyword>
<evidence type="ECO:0000256" key="5">
    <source>
        <dbReference type="ARBA" id="ARBA00023242"/>
    </source>
</evidence>